<feature type="compositionally biased region" description="Low complexity" evidence="2">
    <location>
        <begin position="353"/>
        <end position="362"/>
    </location>
</feature>
<evidence type="ECO:0000313" key="4">
    <source>
        <dbReference type="Proteomes" id="UP000235145"/>
    </source>
</evidence>
<feature type="compositionally biased region" description="Polar residues" evidence="2">
    <location>
        <begin position="272"/>
        <end position="281"/>
    </location>
</feature>
<dbReference type="EMBL" id="NBSK02000003">
    <property type="protein sequence ID" value="KAJ0216759.1"/>
    <property type="molecule type" value="Genomic_DNA"/>
</dbReference>
<feature type="compositionally biased region" description="Acidic residues" evidence="2">
    <location>
        <begin position="23"/>
        <end position="45"/>
    </location>
</feature>
<dbReference type="PANTHER" id="PTHR34835">
    <property type="entry name" value="OS07G0283600 PROTEIN-RELATED"/>
    <property type="match status" value="1"/>
</dbReference>
<evidence type="ECO:0008006" key="5">
    <source>
        <dbReference type="Google" id="ProtNLM"/>
    </source>
</evidence>
<proteinExistence type="predicted"/>
<evidence type="ECO:0000256" key="1">
    <source>
        <dbReference type="SAM" id="Coils"/>
    </source>
</evidence>
<sequence>MDEKIRYREAFKQEKGKFGLGEINEEFVDEQDERDTDLEDNDYDKDEDHSVEAYESKISKMINSFERMKEKLNSKLNDAMTKFLKKESFRIFKEKMTNMIVEEKTESTTLFNFPINETGVEGINLTPIMGQKTNDQTENEDKEGNGEEDSDNGASQPKVDYLLDSNKADNEEIKNDADKNKKEGEIGIKEKDGKRNENENDDEGKDDHADETNNHEETIQQTENENLLDKVVDNIVDNVLGIAISSLNSQEGEIWNHPKMKTIFDNIDIGSPMSTGKTNTFAEKEKSEGVHEQGTKVEKTKGDDTGKENSEDRNEGGTEAKNTKDGGEEKHTETEKGNAKDKDTHPSFSLGLSQDSDQTSSKKSNESSPKKALTKKQNQRRPSEEMWLSRQNMTAYLTSTLSDERKYEKFKENFHESTNGYKKILNIKDIDMKPPIEILDNSAVEGEINHPRANAISKESIKPQRLEMSWRIVKNKVDCGVFAMRHMGTYMGQPLSKWKPGLHKESAVQQTTLEKLRQRYAHIMLTSEINMLKAKVLDLAEKYQKVEFKMRTDHAYKAMQTIQKSILIG</sequence>
<feature type="compositionally biased region" description="Acidic residues" evidence="2">
    <location>
        <begin position="137"/>
        <end position="151"/>
    </location>
</feature>
<feature type="compositionally biased region" description="Basic and acidic residues" evidence="2">
    <location>
        <begin position="282"/>
        <end position="345"/>
    </location>
</feature>
<dbReference type="PANTHER" id="PTHR34835:SF90">
    <property type="entry name" value="AMINOTRANSFERASE-LIKE PLANT MOBILE DOMAIN-CONTAINING PROTEIN"/>
    <property type="match status" value="1"/>
</dbReference>
<comment type="caution">
    <text evidence="3">The sequence shown here is derived from an EMBL/GenBank/DDBJ whole genome shotgun (WGS) entry which is preliminary data.</text>
</comment>
<gene>
    <name evidence="3" type="ORF">LSAT_V11C300127850</name>
</gene>
<keyword evidence="1" id="KW-0175">Coiled coil</keyword>
<evidence type="ECO:0000313" key="3">
    <source>
        <dbReference type="EMBL" id="KAJ0216759.1"/>
    </source>
</evidence>
<organism evidence="3 4">
    <name type="scientific">Lactuca sativa</name>
    <name type="common">Garden lettuce</name>
    <dbReference type="NCBI Taxonomy" id="4236"/>
    <lineage>
        <taxon>Eukaryota</taxon>
        <taxon>Viridiplantae</taxon>
        <taxon>Streptophyta</taxon>
        <taxon>Embryophyta</taxon>
        <taxon>Tracheophyta</taxon>
        <taxon>Spermatophyta</taxon>
        <taxon>Magnoliopsida</taxon>
        <taxon>eudicotyledons</taxon>
        <taxon>Gunneridae</taxon>
        <taxon>Pentapetalae</taxon>
        <taxon>asterids</taxon>
        <taxon>campanulids</taxon>
        <taxon>Asterales</taxon>
        <taxon>Asteraceae</taxon>
        <taxon>Cichorioideae</taxon>
        <taxon>Cichorieae</taxon>
        <taxon>Lactucinae</taxon>
        <taxon>Lactuca</taxon>
    </lineage>
</organism>
<reference evidence="3 4" key="1">
    <citation type="journal article" date="2017" name="Nat. Commun.">
        <title>Genome assembly with in vitro proximity ligation data and whole-genome triplication in lettuce.</title>
        <authorList>
            <person name="Reyes-Chin-Wo S."/>
            <person name="Wang Z."/>
            <person name="Yang X."/>
            <person name="Kozik A."/>
            <person name="Arikit S."/>
            <person name="Song C."/>
            <person name="Xia L."/>
            <person name="Froenicke L."/>
            <person name="Lavelle D.O."/>
            <person name="Truco M.J."/>
            <person name="Xia R."/>
            <person name="Zhu S."/>
            <person name="Xu C."/>
            <person name="Xu H."/>
            <person name="Xu X."/>
            <person name="Cox K."/>
            <person name="Korf I."/>
            <person name="Meyers B.C."/>
            <person name="Michelmore R.W."/>
        </authorList>
    </citation>
    <scope>NUCLEOTIDE SEQUENCE [LARGE SCALE GENOMIC DNA]</scope>
    <source>
        <strain evidence="4">cv. Salinas</strain>
        <tissue evidence="3">Seedlings</tissue>
    </source>
</reference>
<feature type="region of interest" description="Disordered" evidence="2">
    <location>
        <begin position="268"/>
        <end position="389"/>
    </location>
</feature>
<feature type="compositionally biased region" description="Basic and acidic residues" evidence="2">
    <location>
        <begin position="205"/>
        <end position="218"/>
    </location>
</feature>
<evidence type="ECO:0000256" key="2">
    <source>
        <dbReference type="SAM" id="MobiDB-lite"/>
    </source>
</evidence>
<feature type="compositionally biased region" description="Basic and acidic residues" evidence="2">
    <location>
        <begin position="166"/>
        <end position="198"/>
    </location>
</feature>
<dbReference type="AlphaFoldDB" id="A0A9R1XL09"/>
<keyword evidence="4" id="KW-1185">Reference proteome</keyword>
<feature type="region of interest" description="Disordered" evidence="2">
    <location>
        <begin position="122"/>
        <end position="224"/>
    </location>
</feature>
<accession>A0A9R1XL09</accession>
<name>A0A9R1XL09_LACSA</name>
<feature type="coiled-coil region" evidence="1">
    <location>
        <begin position="51"/>
        <end position="82"/>
    </location>
</feature>
<protein>
    <recommendedName>
        <fullName evidence="5">Ubiquitin-like protease family profile domain-containing protein</fullName>
    </recommendedName>
</protein>
<dbReference type="Proteomes" id="UP000235145">
    <property type="component" value="Unassembled WGS sequence"/>
</dbReference>
<feature type="region of interest" description="Disordered" evidence="2">
    <location>
        <begin position="22"/>
        <end position="50"/>
    </location>
</feature>